<dbReference type="AlphaFoldDB" id="A0A4R8QDZ6"/>
<reference evidence="2 3" key="1">
    <citation type="submission" date="2018-11" db="EMBL/GenBank/DDBJ databases">
        <title>Genome sequence and assembly of Colletotrichum spinosum.</title>
        <authorList>
            <person name="Gan P."/>
            <person name="Shirasu K."/>
        </authorList>
    </citation>
    <scope>NUCLEOTIDE SEQUENCE [LARGE SCALE GENOMIC DNA]</scope>
    <source>
        <strain evidence="2 3">CBS 515.97</strain>
    </source>
</reference>
<evidence type="ECO:0000313" key="2">
    <source>
        <dbReference type="EMBL" id="TDZ32113.1"/>
    </source>
</evidence>
<evidence type="ECO:0000313" key="3">
    <source>
        <dbReference type="Proteomes" id="UP000295083"/>
    </source>
</evidence>
<name>A0A4R8QDZ6_9PEZI</name>
<keyword evidence="3" id="KW-1185">Reference proteome</keyword>
<proteinExistence type="predicted"/>
<feature type="region of interest" description="Disordered" evidence="1">
    <location>
        <begin position="22"/>
        <end position="78"/>
    </location>
</feature>
<dbReference type="Proteomes" id="UP000295083">
    <property type="component" value="Unassembled WGS sequence"/>
</dbReference>
<evidence type="ECO:0000256" key="1">
    <source>
        <dbReference type="SAM" id="MobiDB-lite"/>
    </source>
</evidence>
<accession>A0A4R8QDZ6</accession>
<dbReference type="EMBL" id="QAPG01000086">
    <property type="protein sequence ID" value="TDZ32113.1"/>
    <property type="molecule type" value="Genomic_DNA"/>
</dbReference>
<organism evidence="2 3">
    <name type="scientific">Colletotrichum spinosum</name>
    <dbReference type="NCBI Taxonomy" id="1347390"/>
    <lineage>
        <taxon>Eukaryota</taxon>
        <taxon>Fungi</taxon>
        <taxon>Dikarya</taxon>
        <taxon>Ascomycota</taxon>
        <taxon>Pezizomycotina</taxon>
        <taxon>Sordariomycetes</taxon>
        <taxon>Hypocreomycetidae</taxon>
        <taxon>Glomerellales</taxon>
        <taxon>Glomerellaceae</taxon>
        <taxon>Colletotrichum</taxon>
        <taxon>Colletotrichum orbiculare species complex</taxon>
    </lineage>
</organism>
<comment type="caution">
    <text evidence="2">The sequence shown here is derived from an EMBL/GenBank/DDBJ whole genome shotgun (WGS) entry which is preliminary data.</text>
</comment>
<sequence length="171" mass="18384">MAPLPFTEEQMRSMQSLSLQRYIMTTPKTEATSGAQTPATASTDSTQAVDYFGPATQTSTTTNSSRTSIDGGSDTSASAVAVQKPKAINPVPALSRDFPKPAKDINVAEALTRKPGRWTIEGSRAAVLPARVVDEEQVKAKRRRDLEEAKKDLFASSAKLNSMTLPTPKDL</sequence>
<protein>
    <submittedName>
        <fullName evidence="2">Uncharacterized protein</fullName>
    </submittedName>
</protein>
<gene>
    <name evidence="2" type="ORF">C8035_v012323</name>
</gene>
<feature type="compositionally biased region" description="Low complexity" evidence="1">
    <location>
        <begin position="56"/>
        <end position="68"/>
    </location>
</feature>
<feature type="compositionally biased region" description="Polar residues" evidence="1">
    <location>
        <begin position="26"/>
        <end position="48"/>
    </location>
</feature>